<proteinExistence type="predicted"/>
<dbReference type="CDD" id="cd18888">
    <property type="entry name" value="NUDIX_ADPRase_Nudt5"/>
    <property type="match status" value="1"/>
</dbReference>
<dbReference type="SUPFAM" id="SSF55811">
    <property type="entry name" value="Nudix"/>
    <property type="match status" value="1"/>
</dbReference>
<dbReference type="InterPro" id="IPR020084">
    <property type="entry name" value="NUDIX_hydrolase_CS"/>
</dbReference>
<feature type="domain" description="Nudix hydrolase" evidence="2">
    <location>
        <begin position="50"/>
        <end position="193"/>
    </location>
</feature>
<reference evidence="3" key="1">
    <citation type="submission" date="2021-02" db="EMBL/GenBank/DDBJ databases">
        <authorList>
            <person name="Dougan E. K."/>
            <person name="Rhodes N."/>
            <person name="Thang M."/>
            <person name="Chan C."/>
        </authorList>
    </citation>
    <scope>NUCLEOTIDE SEQUENCE</scope>
</reference>
<dbReference type="Proteomes" id="UP000654075">
    <property type="component" value="Unassembled WGS sequence"/>
</dbReference>
<dbReference type="GO" id="GO:0006753">
    <property type="term" value="P:nucleoside phosphate metabolic process"/>
    <property type="evidence" value="ECO:0007669"/>
    <property type="project" value="TreeGrafter"/>
</dbReference>
<organism evidence="3 4">
    <name type="scientific">Polarella glacialis</name>
    <name type="common">Dinoflagellate</name>
    <dbReference type="NCBI Taxonomy" id="89957"/>
    <lineage>
        <taxon>Eukaryota</taxon>
        <taxon>Sar</taxon>
        <taxon>Alveolata</taxon>
        <taxon>Dinophyceae</taxon>
        <taxon>Suessiales</taxon>
        <taxon>Suessiaceae</taxon>
        <taxon>Polarella</taxon>
    </lineage>
</organism>
<dbReference type="Gene3D" id="3.90.79.10">
    <property type="entry name" value="Nucleoside Triphosphate Pyrophosphohydrolase"/>
    <property type="match status" value="1"/>
</dbReference>
<dbReference type="PANTHER" id="PTHR11839:SF1">
    <property type="entry name" value="ADP-SUGAR PYROPHOSPHATASE"/>
    <property type="match status" value="1"/>
</dbReference>
<dbReference type="InterPro" id="IPR015797">
    <property type="entry name" value="NUDIX_hydrolase-like_dom_sf"/>
</dbReference>
<dbReference type="Pfam" id="PF00293">
    <property type="entry name" value="NUDIX"/>
    <property type="match status" value="1"/>
</dbReference>
<dbReference type="InterPro" id="IPR000086">
    <property type="entry name" value="NUDIX_hydrolase_dom"/>
</dbReference>
<dbReference type="PANTHER" id="PTHR11839">
    <property type="entry name" value="UDP/ADP-SUGAR PYROPHOSPHATASE"/>
    <property type="match status" value="1"/>
</dbReference>
<evidence type="ECO:0000259" key="2">
    <source>
        <dbReference type="PROSITE" id="PS51462"/>
    </source>
</evidence>
<evidence type="ECO:0000313" key="3">
    <source>
        <dbReference type="EMBL" id="CAE8639491.1"/>
    </source>
</evidence>
<sequence>MAQKAQVVSSETFKPPNFRWMQLRLLTYVDVTGRTRKWEMAERSHANKTEGSAVDGVFVVATIHYPVSRLPPELLLIKQFRPPMNKDVIEFVAGLVDKGETPEVAALRELKEETGFVKGSIRGVTSPMPMDPGMSNSQVAMVLVDIDGDDAENRKPIASPEDGEHITASVWLTTLYFSFILSPTCLEGLFMACLCLFKLCGTYSNQKDTPFANSGMADVKKEYGVIRQVSIDRSTSVPHELYWELVRAGEKAKRRGQHELKAASFSFSSENKKLVLMKSATL</sequence>
<dbReference type="PROSITE" id="PS51462">
    <property type="entry name" value="NUDIX"/>
    <property type="match status" value="1"/>
</dbReference>
<evidence type="ECO:0000256" key="1">
    <source>
        <dbReference type="ARBA" id="ARBA00022801"/>
    </source>
</evidence>
<dbReference type="GO" id="GO:0019693">
    <property type="term" value="P:ribose phosphate metabolic process"/>
    <property type="evidence" value="ECO:0007669"/>
    <property type="project" value="TreeGrafter"/>
</dbReference>
<dbReference type="GO" id="GO:0047631">
    <property type="term" value="F:ADP-ribose diphosphatase activity"/>
    <property type="evidence" value="ECO:0007669"/>
    <property type="project" value="TreeGrafter"/>
</dbReference>
<dbReference type="OrthoDB" id="10249920at2759"/>
<gene>
    <name evidence="3" type="ORF">PGLA1383_LOCUS54522</name>
</gene>
<keyword evidence="1" id="KW-0378">Hydrolase</keyword>
<protein>
    <recommendedName>
        <fullName evidence="2">Nudix hydrolase domain-containing protein</fullName>
    </recommendedName>
</protein>
<name>A0A813HMW9_POLGL</name>
<keyword evidence="4" id="KW-1185">Reference proteome</keyword>
<dbReference type="AlphaFoldDB" id="A0A813HMW9"/>
<comment type="caution">
    <text evidence="3">The sequence shown here is derived from an EMBL/GenBank/DDBJ whole genome shotgun (WGS) entry which is preliminary data.</text>
</comment>
<accession>A0A813HMW9</accession>
<dbReference type="PROSITE" id="PS00893">
    <property type="entry name" value="NUDIX_BOX"/>
    <property type="match status" value="1"/>
</dbReference>
<dbReference type="EMBL" id="CAJNNV010032270">
    <property type="protein sequence ID" value="CAE8639491.1"/>
    <property type="molecule type" value="Genomic_DNA"/>
</dbReference>
<evidence type="ECO:0000313" key="4">
    <source>
        <dbReference type="Proteomes" id="UP000654075"/>
    </source>
</evidence>